<evidence type="ECO:0000256" key="5">
    <source>
        <dbReference type="ARBA" id="ARBA00022729"/>
    </source>
</evidence>
<evidence type="ECO:0000256" key="8">
    <source>
        <dbReference type="ARBA" id="ARBA00023180"/>
    </source>
</evidence>
<dbReference type="GO" id="GO:0022412">
    <property type="term" value="P:cellular process involved in reproduction in multicellular organism"/>
    <property type="evidence" value="ECO:0007669"/>
    <property type="project" value="UniProtKB-ARBA"/>
</dbReference>
<feature type="region of interest" description="Disordered" evidence="10">
    <location>
        <begin position="98"/>
        <end position="126"/>
    </location>
</feature>
<reference evidence="12 13" key="1">
    <citation type="submission" date="2024-06" db="EMBL/GenBank/DDBJ databases">
        <title>A chromosome-level genome assembly of beet webworm, Loxostege sticticalis.</title>
        <authorList>
            <person name="Zhang Y."/>
        </authorList>
    </citation>
    <scope>NUCLEOTIDE SEQUENCE [LARGE SCALE GENOMIC DNA]</scope>
    <source>
        <strain evidence="12">AQ028</strain>
        <tissue evidence="12">Male pupae</tissue>
    </source>
</reference>
<evidence type="ECO:0000313" key="12">
    <source>
        <dbReference type="EMBL" id="KAL0831743.1"/>
    </source>
</evidence>
<keyword evidence="7 9" id="KW-0408">Iron</keyword>
<dbReference type="GO" id="GO:0005576">
    <property type="term" value="C:extracellular region"/>
    <property type="evidence" value="ECO:0007669"/>
    <property type="project" value="UniProtKB-SubCell"/>
</dbReference>
<name>A0ABD0T3V4_LOXSC</name>
<dbReference type="EMBL" id="JBEDNZ010000011">
    <property type="protein sequence ID" value="KAL0831743.1"/>
    <property type="molecule type" value="Genomic_DNA"/>
</dbReference>
<proteinExistence type="predicted"/>
<keyword evidence="6" id="KW-0560">Oxidoreductase</keyword>
<dbReference type="AlphaFoldDB" id="A0ABD0T3V4"/>
<feature type="binding site" description="axial binding residue" evidence="9">
    <location>
        <position position="544"/>
    </location>
    <ligand>
        <name>heme b</name>
        <dbReference type="ChEBI" id="CHEBI:60344"/>
    </ligand>
    <ligandPart>
        <name>Fe</name>
        <dbReference type="ChEBI" id="CHEBI:18248"/>
    </ligandPart>
</feature>
<keyword evidence="3" id="KW-0575">Peroxidase</keyword>
<evidence type="ECO:0000256" key="10">
    <source>
        <dbReference type="SAM" id="MobiDB-lite"/>
    </source>
</evidence>
<organism evidence="12 13">
    <name type="scientific">Loxostege sticticalis</name>
    <name type="common">Beet webworm moth</name>
    <dbReference type="NCBI Taxonomy" id="481309"/>
    <lineage>
        <taxon>Eukaryota</taxon>
        <taxon>Metazoa</taxon>
        <taxon>Ecdysozoa</taxon>
        <taxon>Arthropoda</taxon>
        <taxon>Hexapoda</taxon>
        <taxon>Insecta</taxon>
        <taxon>Pterygota</taxon>
        <taxon>Neoptera</taxon>
        <taxon>Endopterygota</taxon>
        <taxon>Lepidoptera</taxon>
        <taxon>Glossata</taxon>
        <taxon>Ditrysia</taxon>
        <taxon>Pyraloidea</taxon>
        <taxon>Crambidae</taxon>
        <taxon>Pyraustinae</taxon>
        <taxon>Loxostege</taxon>
    </lineage>
</organism>
<gene>
    <name evidence="12" type="ORF">ABMA28_001285</name>
</gene>
<keyword evidence="4 9" id="KW-0349">Heme</keyword>
<evidence type="ECO:0000256" key="11">
    <source>
        <dbReference type="SAM" id="Phobius"/>
    </source>
</evidence>
<comment type="caution">
    <text evidence="12">The sequence shown here is derived from an EMBL/GenBank/DDBJ whole genome shotgun (WGS) entry which is preliminary data.</text>
</comment>
<evidence type="ECO:0000256" key="4">
    <source>
        <dbReference type="ARBA" id="ARBA00022617"/>
    </source>
</evidence>
<keyword evidence="8" id="KW-0325">Glycoprotein</keyword>
<keyword evidence="5" id="KW-0732">Signal</keyword>
<dbReference type="InterPro" id="IPR019791">
    <property type="entry name" value="Haem_peroxidase_animal"/>
</dbReference>
<keyword evidence="2" id="KW-0964">Secreted</keyword>
<accession>A0ABD0T3V4</accession>
<evidence type="ECO:0008006" key="14">
    <source>
        <dbReference type="Google" id="ProtNLM"/>
    </source>
</evidence>
<dbReference type="PANTHER" id="PTHR11475">
    <property type="entry name" value="OXIDASE/PEROXIDASE"/>
    <property type="match status" value="1"/>
</dbReference>
<keyword evidence="11" id="KW-0812">Transmembrane</keyword>
<dbReference type="PANTHER" id="PTHR11475:SF4">
    <property type="entry name" value="CHORION PEROXIDASE"/>
    <property type="match status" value="1"/>
</dbReference>
<keyword evidence="11" id="KW-1133">Transmembrane helix</keyword>
<dbReference type="GO" id="GO:0004601">
    <property type="term" value="F:peroxidase activity"/>
    <property type="evidence" value="ECO:0007669"/>
    <property type="project" value="UniProtKB-KW"/>
</dbReference>
<evidence type="ECO:0000313" key="13">
    <source>
        <dbReference type="Proteomes" id="UP001549921"/>
    </source>
</evidence>
<comment type="subcellular location">
    <subcellularLocation>
        <location evidence="1">Secreted</location>
    </subcellularLocation>
</comment>
<dbReference type="Pfam" id="PF03098">
    <property type="entry name" value="An_peroxidase"/>
    <property type="match status" value="1"/>
</dbReference>
<keyword evidence="9" id="KW-0479">Metal-binding</keyword>
<dbReference type="CDD" id="cd09823">
    <property type="entry name" value="peroxinectin_like"/>
    <property type="match status" value="1"/>
</dbReference>
<dbReference type="SUPFAM" id="SSF48113">
    <property type="entry name" value="Heme-dependent peroxidases"/>
    <property type="match status" value="1"/>
</dbReference>
<evidence type="ECO:0000256" key="7">
    <source>
        <dbReference type="ARBA" id="ARBA00023004"/>
    </source>
</evidence>
<evidence type="ECO:0000256" key="1">
    <source>
        <dbReference type="ARBA" id="ARBA00004613"/>
    </source>
</evidence>
<dbReference type="InterPro" id="IPR010255">
    <property type="entry name" value="Haem_peroxidase_sf"/>
</dbReference>
<evidence type="ECO:0000256" key="9">
    <source>
        <dbReference type="PIRSR" id="PIRSR619791-2"/>
    </source>
</evidence>
<dbReference type="PRINTS" id="PR00457">
    <property type="entry name" value="ANPEROXIDASE"/>
</dbReference>
<dbReference type="Gene3D" id="1.10.640.10">
    <property type="entry name" value="Haem peroxidase domain superfamily, animal type"/>
    <property type="match status" value="1"/>
</dbReference>
<sequence length="787" mass="87089">MSSLQIILRIFMYVVVVCPVIQVFCEPHGKVRGRFSVNEEAHFHKQEAPCAVCPRQGRCVPKVQCPAHLRPGSHNPTCHLEGTSFLGVCCFTGSHHAAESDHKSRSSSSISQDDVKSAHHQSRQKLDKWMARADRLLAQHNDVVVNVTSPSFAHHMSVMTYDKRAEQLGRGGLLNLFAAQELKERQALSDDELALGLTGHTDGPFCPPPPTCPNPPSRFRSIGGECNNAKSPSWGAVHSGYERLLPPDYSDGTWAMRASSSGLPLPSPRAVSVALILDASHPSPAHNLMFMQFGQFIAHDTSAGVVFTIGNGSAISCCSGDGEQFLPQEMQHWACSPIATEPEDDFYGQFNHRCLNMVRTQLAPSSDCSVGYAKQMNGVTHFPDLSHLYGSSDERLNLLRAPGGLLKTFNDYGRELPPLTERKECLTLKEGAACFESGDNHGNQIISLTVLHTLWTREHNRIARALARLNPGWDEDRLFMEARRITQAEFQNIIYTEWLPLLLGPQALQAFALLPSPGFSSSYDPHVNPSLTAEFSTAAMRFGHSVVDGKFMIPRTGTGTIYESISIPEVMFQPSRMRLRPFLDRLIAGLSWQPMQAVDPFVTEGLTRYLFHGGNPFGLDLASINIQRGRDYGVRAYNEYRRLVGLEPVLDFKQFSPNTAQRLASVYQSPNDIDLWVGGLLEEPVDGGVVGITFANILADQFSRIKRGDRYFYENGPDVNPGAFTPHQLAEIKKVTLARIICDNRDGIELFAQPPNAFVRADLPGNEPVPCDSLVIPAMDLSRFKEI</sequence>
<evidence type="ECO:0000256" key="3">
    <source>
        <dbReference type="ARBA" id="ARBA00022559"/>
    </source>
</evidence>
<evidence type="ECO:0000256" key="6">
    <source>
        <dbReference type="ARBA" id="ARBA00023002"/>
    </source>
</evidence>
<evidence type="ECO:0000256" key="2">
    <source>
        <dbReference type="ARBA" id="ARBA00022525"/>
    </source>
</evidence>
<keyword evidence="11" id="KW-0472">Membrane</keyword>
<protein>
    <recommendedName>
        <fullName evidence="14">Chorion peroxidase</fullName>
    </recommendedName>
</protein>
<feature type="transmembrane region" description="Helical" evidence="11">
    <location>
        <begin position="6"/>
        <end position="25"/>
    </location>
</feature>
<dbReference type="InterPro" id="IPR037120">
    <property type="entry name" value="Haem_peroxidase_sf_animal"/>
</dbReference>
<dbReference type="FunFam" id="1.10.640.10:FF:000003">
    <property type="entry name" value="chorion peroxidase"/>
    <property type="match status" value="1"/>
</dbReference>
<dbReference type="Proteomes" id="UP001549921">
    <property type="component" value="Unassembled WGS sequence"/>
</dbReference>
<dbReference type="PROSITE" id="PS50292">
    <property type="entry name" value="PEROXIDASE_3"/>
    <property type="match status" value="1"/>
</dbReference>